<accession>A0AAN8G5Q2</accession>
<feature type="non-terminal residue" evidence="2">
    <location>
        <position position="1"/>
    </location>
</feature>
<dbReference type="Gene3D" id="2.60.40.2840">
    <property type="match status" value="1"/>
</dbReference>
<comment type="caution">
    <text evidence="2">The sequence shown here is derived from an EMBL/GenBank/DDBJ whole genome shotgun (WGS) entry which is preliminary data.</text>
</comment>
<dbReference type="Pfam" id="PF16562">
    <property type="entry name" value="HECW_N"/>
    <property type="match status" value="1"/>
</dbReference>
<dbReference type="Proteomes" id="UP001331761">
    <property type="component" value="Unassembled WGS sequence"/>
</dbReference>
<evidence type="ECO:0000313" key="3">
    <source>
        <dbReference type="Proteomes" id="UP001331761"/>
    </source>
</evidence>
<proteinExistence type="predicted"/>
<protein>
    <recommendedName>
        <fullName evidence="1">E3 ubiquitin-protein ligase HECW1/2 N-terminal domain-containing protein</fullName>
    </recommendedName>
</protein>
<dbReference type="AlphaFoldDB" id="A0AAN8G5Q2"/>
<feature type="domain" description="E3 ubiquitin-protein ligase HECW1/2 N-terminal" evidence="1">
    <location>
        <begin position="24"/>
        <end position="93"/>
    </location>
</feature>
<dbReference type="EMBL" id="WIXE01000537">
    <property type="protein sequence ID" value="KAK5986495.1"/>
    <property type="molecule type" value="Genomic_DNA"/>
</dbReference>
<dbReference type="InterPro" id="IPR032348">
    <property type="entry name" value="HECW_N"/>
</dbReference>
<gene>
    <name evidence="2" type="ORF">GCK32_020686</name>
</gene>
<sequence>ECMIVIRRNTAPTPCAAIPPICDSRLGVSTDCIYIGEESTQVIYVSWKLSRETNMIDWIGLFNIDDDNPLHYLDHRGRGVVGPQEGTVAWSIMRANLPPSVDSIQFG</sequence>
<reference evidence="2 3" key="1">
    <citation type="submission" date="2019-10" db="EMBL/GenBank/DDBJ databases">
        <title>Assembly and Annotation for the nematode Trichostrongylus colubriformis.</title>
        <authorList>
            <person name="Martin J."/>
        </authorList>
    </citation>
    <scope>NUCLEOTIDE SEQUENCE [LARGE SCALE GENOMIC DNA]</scope>
    <source>
        <strain evidence="2">G859</strain>
        <tissue evidence="2">Whole worm</tissue>
    </source>
</reference>
<evidence type="ECO:0000313" key="2">
    <source>
        <dbReference type="EMBL" id="KAK5986495.1"/>
    </source>
</evidence>
<keyword evidence="3" id="KW-1185">Reference proteome</keyword>
<organism evidence="2 3">
    <name type="scientific">Trichostrongylus colubriformis</name>
    <name type="common">Black scour worm</name>
    <dbReference type="NCBI Taxonomy" id="6319"/>
    <lineage>
        <taxon>Eukaryota</taxon>
        <taxon>Metazoa</taxon>
        <taxon>Ecdysozoa</taxon>
        <taxon>Nematoda</taxon>
        <taxon>Chromadorea</taxon>
        <taxon>Rhabditida</taxon>
        <taxon>Rhabditina</taxon>
        <taxon>Rhabditomorpha</taxon>
        <taxon>Strongyloidea</taxon>
        <taxon>Trichostrongylidae</taxon>
        <taxon>Trichostrongylus</taxon>
    </lineage>
</organism>
<evidence type="ECO:0000259" key="1">
    <source>
        <dbReference type="Pfam" id="PF16562"/>
    </source>
</evidence>
<name>A0AAN8G5Q2_TRICO</name>